<evidence type="ECO:0000313" key="3">
    <source>
        <dbReference type="Proteomes" id="UP001151518"/>
    </source>
</evidence>
<dbReference type="AlphaFoldDB" id="A0A9W8KWC4"/>
<feature type="region of interest" description="Disordered" evidence="1">
    <location>
        <begin position="54"/>
        <end position="88"/>
    </location>
</feature>
<dbReference type="Proteomes" id="UP001151518">
    <property type="component" value="Unassembled WGS sequence"/>
</dbReference>
<dbReference type="EMBL" id="JANBTW010000069">
    <property type="protein sequence ID" value="KAJ2673391.1"/>
    <property type="molecule type" value="Genomic_DNA"/>
</dbReference>
<name>A0A9W8KWC4_9FUNG</name>
<feature type="compositionally biased region" description="Basic and acidic residues" evidence="1">
    <location>
        <begin position="143"/>
        <end position="155"/>
    </location>
</feature>
<protein>
    <submittedName>
        <fullName evidence="2">Uncharacterized protein</fullName>
    </submittedName>
</protein>
<feature type="compositionally biased region" description="Low complexity" evidence="1">
    <location>
        <begin position="54"/>
        <end position="82"/>
    </location>
</feature>
<sequence length="492" mass="52429">MSATTTFATSVHSLCLFANQPAVHEKEEELAAVAAESLGLSPDDGRVLSTTATANAATPTLSPKSGSSAESSIASSSSRAQSECTTDSSWPMAVDALAQRLWDCGRNAISRHCTSTSSSSSTSSSNFLPVEQLEPAQAAHSVDNGDKAPARHLLPDQKNNAPGNDDDGIVLCDGPYVHVDYAAAPPELTAVLPLHPPSHTSNNQPNRKRNYSQKQMLVQQNAFGAAAATATGKKPFAGSELTTDSYFAQMADTKSLCRSPQIACDRLQLVHYQPMTNPFKTMAKSTTNSTSLATSPITANPTANSASGALAHQTNHHYKLISSPASPSPTSPFRRPNHYEANPSFSEAEAKPILPCVHCKRGNFLEFCFVNDRCGCNCHSKCPCNPCTNIRSHRTSLVSIGSSSSRSEIQDAQPTRCANPATTPVGSAATAVVCGDQASMQPLRQLENNKRRRHLLNNPQSSNYAYDGAFTPALSPEPRRTVLLRVGQYETA</sequence>
<feature type="region of interest" description="Disordered" evidence="1">
    <location>
        <begin position="136"/>
        <end position="166"/>
    </location>
</feature>
<evidence type="ECO:0000313" key="2">
    <source>
        <dbReference type="EMBL" id="KAJ2673391.1"/>
    </source>
</evidence>
<proteinExistence type="predicted"/>
<dbReference type="OrthoDB" id="5568525at2759"/>
<reference evidence="2" key="1">
    <citation type="submission" date="2022-07" db="EMBL/GenBank/DDBJ databases">
        <title>Phylogenomic reconstructions and comparative analyses of Kickxellomycotina fungi.</title>
        <authorList>
            <person name="Reynolds N.K."/>
            <person name="Stajich J.E."/>
            <person name="Barry K."/>
            <person name="Grigoriev I.V."/>
            <person name="Crous P."/>
            <person name="Smith M.E."/>
        </authorList>
    </citation>
    <scope>NUCLEOTIDE SEQUENCE</scope>
    <source>
        <strain evidence="2">NRRL 3115</strain>
    </source>
</reference>
<gene>
    <name evidence="2" type="ORF">GGI25_004726</name>
</gene>
<evidence type="ECO:0000256" key="1">
    <source>
        <dbReference type="SAM" id="MobiDB-lite"/>
    </source>
</evidence>
<accession>A0A9W8KWC4</accession>
<feature type="region of interest" description="Disordered" evidence="1">
    <location>
        <begin position="403"/>
        <end position="423"/>
    </location>
</feature>
<organism evidence="2 3">
    <name type="scientific">Coemansia spiralis</name>
    <dbReference type="NCBI Taxonomy" id="417178"/>
    <lineage>
        <taxon>Eukaryota</taxon>
        <taxon>Fungi</taxon>
        <taxon>Fungi incertae sedis</taxon>
        <taxon>Zoopagomycota</taxon>
        <taxon>Kickxellomycotina</taxon>
        <taxon>Kickxellomycetes</taxon>
        <taxon>Kickxellales</taxon>
        <taxon>Kickxellaceae</taxon>
        <taxon>Coemansia</taxon>
    </lineage>
</organism>
<comment type="caution">
    <text evidence="2">The sequence shown here is derived from an EMBL/GenBank/DDBJ whole genome shotgun (WGS) entry which is preliminary data.</text>
</comment>